<reference evidence="2 3" key="1">
    <citation type="journal article" date="2015" name="Antonie Van Leeuwenhoek">
        <title>A phylogenomic and molecular marker based taxonomic framework for the order Xanthomonadales: proposal to transfer the families Algiphilaceae and Solimonadaceae to the order Nevskiales ord. nov. and to create a new family within the order Xanthomonadales, the family Rhodanobacteraceae fam. nov., containing the genus Rhodanobacter and its closest relatives.</title>
        <authorList>
            <person name="Naushad S."/>
            <person name="Adeolu M."/>
            <person name="Wong S."/>
            <person name="Sohail M."/>
            <person name="Schellhorn H.E."/>
            <person name="Gupta R.S."/>
        </authorList>
    </citation>
    <scope>NUCLEOTIDE SEQUENCE [LARGE SCALE GENOMIC DNA]</scope>
    <source>
        <strain evidence="2 3">DSM 16301</strain>
    </source>
</reference>
<evidence type="ECO:0000256" key="1">
    <source>
        <dbReference type="SAM" id="MobiDB-lite"/>
    </source>
</evidence>
<evidence type="ECO:0000313" key="3">
    <source>
        <dbReference type="Proteomes" id="UP000035481"/>
    </source>
</evidence>
<dbReference type="EMBL" id="JPLA01000053">
    <property type="protein sequence ID" value="KLD62185.1"/>
    <property type="molecule type" value="Genomic_DNA"/>
</dbReference>
<dbReference type="InterPro" id="IPR019291">
    <property type="entry name" value="Host_attachment_protein"/>
</dbReference>
<protein>
    <recommendedName>
        <fullName evidence="4">Host attachment protein</fullName>
    </recommendedName>
</protein>
<evidence type="ECO:0008006" key="4">
    <source>
        <dbReference type="Google" id="ProtNLM"/>
    </source>
</evidence>
<feature type="compositionally biased region" description="Basic and acidic residues" evidence="1">
    <location>
        <begin position="44"/>
        <end position="55"/>
    </location>
</feature>
<dbReference type="PATRIC" id="fig|1440762.4.peg.3207"/>
<evidence type="ECO:0000313" key="2">
    <source>
        <dbReference type="EMBL" id="KLD62185.1"/>
    </source>
</evidence>
<dbReference type="Pfam" id="PF10116">
    <property type="entry name" value="Host_attach"/>
    <property type="match status" value="1"/>
</dbReference>
<comment type="caution">
    <text evidence="2">The sequence shown here is derived from an EMBL/GenBank/DDBJ whole genome shotgun (WGS) entry which is preliminary data.</text>
</comment>
<organism evidence="2 3">
    <name type="scientific">Dyella japonica DSM 16301</name>
    <dbReference type="NCBI Taxonomy" id="1440762"/>
    <lineage>
        <taxon>Bacteria</taxon>
        <taxon>Pseudomonadati</taxon>
        <taxon>Pseudomonadota</taxon>
        <taxon>Gammaproteobacteria</taxon>
        <taxon>Lysobacterales</taxon>
        <taxon>Rhodanobacteraceae</taxon>
        <taxon>Dyella</taxon>
    </lineage>
</organism>
<feature type="region of interest" description="Disordered" evidence="1">
    <location>
        <begin position="44"/>
        <end position="68"/>
    </location>
</feature>
<dbReference type="Proteomes" id="UP000035481">
    <property type="component" value="Unassembled WGS sequence"/>
</dbReference>
<dbReference type="RefSeq" id="WP_046973130.1">
    <property type="nucleotide sequence ID" value="NZ_JPLA01000053.1"/>
</dbReference>
<sequence>MNKTVWIVVANRGVARLFQARQPTGPLEELDAFIHPEARLHEQDLVSDRPGRGFDRSGPGSHAEEPDTTMVELETSNFALELSRFLLKGRTDGRFDGLMLIAAPAFLGSLRERLDGPTKGRIMLEVAKNLVHLDAASVRSYLPDRLYSAVAG</sequence>
<name>A0A0G9GXC1_9GAMM</name>
<dbReference type="OrthoDB" id="9812459at2"/>
<proteinExistence type="predicted"/>
<dbReference type="AlphaFoldDB" id="A0A0G9GXC1"/>
<accession>A0A0G9GXC1</accession>
<gene>
    <name evidence="2" type="ORF">Y882_17245</name>
</gene>